<accession>A0A2M7D5X3</accession>
<evidence type="ECO:0008006" key="4">
    <source>
        <dbReference type="Google" id="ProtNLM"/>
    </source>
</evidence>
<keyword evidence="1" id="KW-1133">Transmembrane helix</keyword>
<evidence type="ECO:0000256" key="1">
    <source>
        <dbReference type="SAM" id="Phobius"/>
    </source>
</evidence>
<gene>
    <name evidence="2" type="ORF">COS30_02295</name>
</gene>
<evidence type="ECO:0000313" key="3">
    <source>
        <dbReference type="Proteomes" id="UP000229247"/>
    </source>
</evidence>
<reference evidence="3" key="1">
    <citation type="submission" date="2017-09" db="EMBL/GenBank/DDBJ databases">
        <title>Depth-based differentiation of microbial function through sediment-hosted aquifers and enrichment of novel symbionts in the deep terrestrial subsurface.</title>
        <authorList>
            <person name="Probst A.J."/>
            <person name="Ladd B."/>
            <person name="Jarett J.K."/>
            <person name="Geller-Mcgrath D.E."/>
            <person name="Sieber C.M.K."/>
            <person name="Emerson J.B."/>
            <person name="Anantharaman K."/>
            <person name="Thomas B.C."/>
            <person name="Malmstrom R."/>
            <person name="Stieglmeier M."/>
            <person name="Klingl A."/>
            <person name="Woyke T."/>
            <person name="Ryan C.M."/>
            <person name="Banfield J.F."/>
        </authorList>
    </citation>
    <scope>NUCLEOTIDE SEQUENCE [LARGE SCALE GENOMIC DNA]</scope>
</reference>
<sequence>MIIRLIVRILANALAIYLAAYFVQGFYFPHDWRPLLLGGAILALLNGLLKPVLRFLSTPLTYLTLGLFPLLINIGILWLLQYFVTDLKIDGFWAYFWSVIIISLVNWLFDLIVKKNRSSETAKT</sequence>
<dbReference type="Proteomes" id="UP000229247">
    <property type="component" value="Unassembled WGS sequence"/>
</dbReference>
<proteinExistence type="predicted"/>
<evidence type="ECO:0000313" key="2">
    <source>
        <dbReference type="EMBL" id="PIV38400.1"/>
    </source>
</evidence>
<feature type="transmembrane region" description="Helical" evidence="1">
    <location>
        <begin position="5"/>
        <end position="23"/>
    </location>
</feature>
<comment type="caution">
    <text evidence="2">The sequence shown here is derived from an EMBL/GenBank/DDBJ whole genome shotgun (WGS) entry which is preliminary data.</text>
</comment>
<feature type="transmembrane region" description="Helical" evidence="1">
    <location>
        <begin position="35"/>
        <end position="53"/>
    </location>
</feature>
<organism evidence="2 3">
    <name type="scientific">Candidatus Portnoybacteria bacterium CG02_land_8_20_14_3_00_45_8</name>
    <dbReference type="NCBI Taxonomy" id="1974807"/>
    <lineage>
        <taxon>Bacteria</taxon>
        <taxon>Candidatus Portnoyibacteriota</taxon>
    </lineage>
</organism>
<dbReference type="Pfam" id="PF04020">
    <property type="entry name" value="Phage_holin_4_2"/>
    <property type="match status" value="1"/>
</dbReference>
<dbReference type="InterPro" id="IPR007165">
    <property type="entry name" value="Phage_holin_4_2"/>
</dbReference>
<dbReference type="PANTHER" id="PTHR37309">
    <property type="entry name" value="SLR0284 PROTEIN"/>
    <property type="match status" value="1"/>
</dbReference>
<feature type="transmembrane region" description="Helical" evidence="1">
    <location>
        <begin position="60"/>
        <end position="80"/>
    </location>
</feature>
<dbReference type="EMBL" id="PEUE01000054">
    <property type="protein sequence ID" value="PIV38400.1"/>
    <property type="molecule type" value="Genomic_DNA"/>
</dbReference>
<feature type="transmembrane region" description="Helical" evidence="1">
    <location>
        <begin position="92"/>
        <end position="113"/>
    </location>
</feature>
<name>A0A2M7D5X3_9BACT</name>
<dbReference type="PANTHER" id="PTHR37309:SF1">
    <property type="entry name" value="SLR0284 PROTEIN"/>
    <property type="match status" value="1"/>
</dbReference>
<keyword evidence="1" id="KW-0472">Membrane</keyword>
<dbReference type="AlphaFoldDB" id="A0A2M7D5X3"/>
<protein>
    <recommendedName>
        <fullName evidence="4">Phage holin family protein</fullName>
    </recommendedName>
</protein>
<keyword evidence="1" id="KW-0812">Transmembrane</keyword>